<dbReference type="Proteomes" id="UP000009223">
    <property type="component" value="Chromosome"/>
</dbReference>
<dbReference type="STRING" id="545694.TREPR_3651"/>
<name>F5YQX7_TREPZ</name>
<gene>
    <name evidence="2" type="ordered locus">TREPR_3651</name>
</gene>
<protein>
    <submittedName>
        <fullName evidence="2">Diacylglycerol kinase</fullName>
    </submittedName>
</protein>
<reference evidence="2 3" key="2">
    <citation type="journal article" date="2011" name="ISME J.">
        <title>RNA-seq reveals cooperative metabolic interactions between two termite-gut spirochete species in co-culture.</title>
        <authorList>
            <person name="Rosenthal A.Z."/>
            <person name="Matson E.G."/>
            <person name="Eldar A."/>
            <person name="Leadbetter J.R."/>
        </authorList>
    </citation>
    <scope>NUCLEOTIDE SEQUENCE [LARGE SCALE GENOMIC DNA]</scope>
    <source>
        <strain evidence="3">ATCC BAA-887 / DSM 12427 / ZAS-2</strain>
    </source>
</reference>
<dbReference type="EMBL" id="CP001843">
    <property type="protein sequence ID" value="AEF86375.1"/>
    <property type="molecule type" value="Genomic_DNA"/>
</dbReference>
<proteinExistence type="predicted"/>
<dbReference type="Gene3D" id="3.40.50.10330">
    <property type="entry name" value="Probable inorganic polyphosphate/atp-NAD kinase, domain 1"/>
    <property type="match status" value="1"/>
</dbReference>
<dbReference type="InterPro" id="IPR001206">
    <property type="entry name" value="Diacylglycerol_kinase_cat_dom"/>
</dbReference>
<dbReference type="PROSITE" id="PS50146">
    <property type="entry name" value="DAGK"/>
    <property type="match status" value="1"/>
</dbReference>
<dbReference type="SUPFAM" id="SSF111331">
    <property type="entry name" value="NAD kinase/diacylglycerol kinase-like"/>
    <property type="match status" value="1"/>
</dbReference>
<reference evidence="3" key="1">
    <citation type="submission" date="2009-12" db="EMBL/GenBank/DDBJ databases">
        <title>Complete sequence of Treponema primitia strain ZAS-2.</title>
        <authorList>
            <person name="Tetu S.G."/>
            <person name="Matson E."/>
            <person name="Ren Q."/>
            <person name="Seshadri R."/>
            <person name="Elbourne L."/>
            <person name="Hassan K.A."/>
            <person name="Durkin A."/>
            <person name="Radune D."/>
            <person name="Mohamoud Y."/>
            <person name="Shay R."/>
            <person name="Jin S."/>
            <person name="Zhang X."/>
            <person name="Lucey K."/>
            <person name="Ballor N.R."/>
            <person name="Ottesen E."/>
            <person name="Rosenthal R."/>
            <person name="Allen A."/>
            <person name="Leadbetter J.R."/>
            <person name="Paulsen I.T."/>
        </authorList>
    </citation>
    <scope>NUCLEOTIDE SEQUENCE [LARGE SCALE GENOMIC DNA]</scope>
    <source>
        <strain evidence="3">ATCC BAA-887 / DSM 12427 / ZAS-2</strain>
    </source>
</reference>
<dbReference type="OrthoDB" id="355901at2"/>
<organism evidence="2 3">
    <name type="scientific">Treponema primitia (strain ATCC BAA-887 / DSM 12427 / ZAS-2)</name>
    <dbReference type="NCBI Taxonomy" id="545694"/>
    <lineage>
        <taxon>Bacteria</taxon>
        <taxon>Pseudomonadati</taxon>
        <taxon>Spirochaetota</taxon>
        <taxon>Spirochaetia</taxon>
        <taxon>Spirochaetales</taxon>
        <taxon>Treponemataceae</taxon>
        <taxon>Treponema</taxon>
    </lineage>
</organism>
<dbReference type="InterPro" id="IPR016064">
    <property type="entry name" value="NAD/diacylglycerol_kinase_sf"/>
</dbReference>
<accession>F5YQX7</accession>
<dbReference type="KEGG" id="tpi:TREPR_3651"/>
<dbReference type="Pfam" id="PF00781">
    <property type="entry name" value="DAGK_cat"/>
    <property type="match status" value="1"/>
</dbReference>
<dbReference type="RefSeq" id="WP_015706658.1">
    <property type="nucleotide sequence ID" value="NC_015578.1"/>
</dbReference>
<sequence>MNLEEFAKPMAAICSHSLVAPGRPLHWTIIANPTAGGFTIKSRWKQHSAALKLYMEKAEANPLREDAGPSKTALEADQSRGSLGRLGLTLTQGPGTAGKIVKALLEEASSTRSGGNAPFHLLITAGGDGTSLEALTVLYTAPAALRSNFAVLRLPMGTGNDGADARELDGVLDRLIHPSTVEYARALRLTTASGKGPFMAFNILSVGLDAFVTHMTNKMKGKLPGDSYKLWVDIASLLYDRLYKVGHMDVRAFDEAGRQVEDFGEKVLLLAVGASGHRTYGSNKRILPDERNVCVVQQMSLFRKVALKGLFTTGGHIHKPESKPFNAHRVEFRGENPILAQMDGEAVLLKPEDFPAAIELTELAIPVLKLGERD</sequence>
<evidence type="ECO:0000313" key="3">
    <source>
        <dbReference type="Proteomes" id="UP000009223"/>
    </source>
</evidence>
<keyword evidence="2" id="KW-0808">Transferase</keyword>
<dbReference type="AlphaFoldDB" id="F5YQX7"/>
<dbReference type="Gene3D" id="2.60.200.40">
    <property type="match status" value="1"/>
</dbReference>
<evidence type="ECO:0000313" key="2">
    <source>
        <dbReference type="EMBL" id="AEF86375.1"/>
    </source>
</evidence>
<feature type="domain" description="DAGKc" evidence="1">
    <location>
        <begin position="22"/>
        <end position="196"/>
    </location>
</feature>
<dbReference type="InterPro" id="IPR017438">
    <property type="entry name" value="ATP-NAD_kinase_N"/>
</dbReference>
<dbReference type="eggNOG" id="ENOG50340MF">
    <property type="taxonomic scope" value="Bacteria"/>
</dbReference>
<keyword evidence="3" id="KW-1185">Reference proteome</keyword>
<dbReference type="HOGENOM" id="CLU_741738_0_0_12"/>
<evidence type="ECO:0000259" key="1">
    <source>
        <dbReference type="PROSITE" id="PS50146"/>
    </source>
</evidence>
<keyword evidence="2" id="KW-0418">Kinase</keyword>
<dbReference type="GO" id="GO:0016301">
    <property type="term" value="F:kinase activity"/>
    <property type="evidence" value="ECO:0007669"/>
    <property type="project" value="UniProtKB-KW"/>
</dbReference>